<dbReference type="InterPro" id="IPR009267">
    <property type="entry name" value="NTP_transf_6"/>
</dbReference>
<keyword evidence="2" id="KW-1185">Reference proteome</keyword>
<gene>
    <name evidence="1" type="ORF">SAMN05660662_2662</name>
</gene>
<dbReference type="PANTHER" id="PTHR39166">
    <property type="entry name" value="BLL1166 PROTEIN"/>
    <property type="match status" value="1"/>
</dbReference>
<accession>A0A1G7M3G9</accession>
<dbReference type="OrthoDB" id="9805247at2"/>
<dbReference type="STRING" id="1550231.SAMN05660662_2662"/>
<dbReference type="AlphaFoldDB" id="A0A1G7M3G9"/>
<organism evidence="1 2">
    <name type="scientific">Blastococcus aurantiacus</name>
    <dbReference type="NCBI Taxonomy" id="1550231"/>
    <lineage>
        <taxon>Bacteria</taxon>
        <taxon>Bacillati</taxon>
        <taxon>Actinomycetota</taxon>
        <taxon>Actinomycetes</taxon>
        <taxon>Geodermatophilales</taxon>
        <taxon>Geodermatophilaceae</taxon>
        <taxon>Blastococcus</taxon>
    </lineage>
</organism>
<evidence type="ECO:0000313" key="2">
    <source>
        <dbReference type="Proteomes" id="UP000199406"/>
    </source>
</evidence>
<dbReference type="EMBL" id="FNBT01000004">
    <property type="protein sequence ID" value="SDF56355.1"/>
    <property type="molecule type" value="Genomic_DNA"/>
</dbReference>
<protein>
    <recommendedName>
        <fullName evidence="3">Nucleotidyltransferase family protein</fullName>
    </recommendedName>
</protein>
<evidence type="ECO:0000313" key="1">
    <source>
        <dbReference type="EMBL" id="SDF56355.1"/>
    </source>
</evidence>
<sequence>MSTADEGRFLRIVLADPTVAAVLDRAPALGVGDWWLTAGVLFQTVWNELTGRPAGTGIRDADLFYFDEDTSWEAEDAVIRAGAGLFGDLAVPVEIRNEARVHLWYADHFGVPAPAFRDCADAIDHFAAVCCCLGVTVGPDGRPRVYAPHGFDDLFGLVVRPNRRLAPRDVYEAKAARWLGEWPELTVLSWDDAAR</sequence>
<reference evidence="2" key="1">
    <citation type="submission" date="2016-10" db="EMBL/GenBank/DDBJ databases">
        <authorList>
            <person name="Varghese N."/>
            <person name="Submissions S."/>
        </authorList>
    </citation>
    <scope>NUCLEOTIDE SEQUENCE [LARGE SCALE GENOMIC DNA]</scope>
    <source>
        <strain evidence="2">DSM 44268</strain>
    </source>
</reference>
<dbReference type="Proteomes" id="UP000199406">
    <property type="component" value="Unassembled WGS sequence"/>
</dbReference>
<dbReference type="PANTHER" id="PTHR39166:SF1">
    <property type="entry name" value="BLL1166 PROTEIN"/>
    <property type="match status" value="1"/>
</dbReference>
<dbReference type="Pfam" id="PF06042">
    <property type="entry name" value="NTP_transf_6"/>
    <property type="match status" value="1"/>
</dbReference>
<name>A0A1G7M3G9_9ACTN</name>
<proteinExistence type="predicted"/>
<dbReference type="RefSeq" id="WP_091767135.1">
    <property type="nucleotide sequence ID" value="NZ_FNBT01000004.1"/>
</dbReference>
<evidence type="ECO:0008006" key="3">
    <source>
        <dbReference type="Google" id="ProtNLM"/>
    </source>
</evidence>